<dbReference type="GO" id="GO:0000160">
    <property type="term" value="P:phosphorelay signal transduction system"/>
    <property type="evidence" value="ECO:0007669"/>
    <property type="project" value="InterPro"/>
</dbReference>
<evidence type="ECO:0000313" key="3">
    <source>
        <dbReference type="EMBL" id="QPD02587.1"/>
    </source>
</evidence>
<name>A0A7S8FB95_9BACT</name>
<dbReference type="GO" id="GO:0004672">
    <property type="term" value="F:protein kinase activity"/>
    <property type="evidence" value="ECO:0007669"/>
    <property type="project" value="UniProtKB-ARBA"/>
</dbReference>
<evidence type="ECO:0000313" key="4">
    <source>
        <dbReference type="Proteomes" id="UP000593737"/>
    </source>
</evidence>
<dbReference type="InterPro" id="IPR036641">
    <property type="entry name" value="HPT_dom_sf"/>
</dbReference>
<protein>
    <recommendedName>
        <fullName evidence="2">HPt domain-containing protein</fullName>
    </recommendedName>
</protein>
<dbReference type="PROSITE" id="PS50894">
    <property type="entry name" value="HPT"/>
    <property type="match status" value="1"/>
</dbReference>
<accession>A0A7S8FB95</accession>
<dbReference type="KEGG" id="nkf:Nkreftii_000361"/>
<organism evidence="3 4">
    <name type="scientific">Candidatus Nitrospira kreftii</name>
    <dbReference type="NCBI Taxonomy" id="2652173"/>
    <lineage>
        <taxon>Bacteria</taxon>
        <taxon>Pseudomonadati</taxon>
        <taxon>Nitrospirota</taxon>
        <taxon>Nitrospiria</taxon>
        <taxon>Nitrospirales</taxon>
        <taxon>Nitrospiraceae</taxon>
        <taxon>Nitrospira</taxon>
    </lineage>
</organism>
<dbReference type="AlphaFoldDB" id="A0A7S8FB95"/>
<dbReference type="InterPro" id="IPR008207">
    <property type="entry name" value="Sig_transdc_His_kin_Hpt_dom"/>
</dbReference>
<feature type="domain" description="HPt" evidence="2">
    <location>
        <begin position="38"/>
        <end position="129"/>
    </location>
</feature>
<dbReference type="Proteomes" id="UP000593737">
    <property type="component" value="Chromosome"/>
</dbReference>
<proteinExistence type="predicted"/>
<reference evidence="3 4" key="1">
    <citation type="journal article" date="2020" name="ISME J.">
        <title>Enrichment and physiological characterization of a novel comammox Nitrospira indicates ammonium inhibition of complete nitrification.</title>
        <authorList>
            <person name="Sakoula D."/>
            <person name="Koch H."/>
            <person name="Frank J."/>
            <person name="Jetten M.S.M."/>
            <person name="van Kessel M.A.H.J."/>
            <person name="Lucker S."/>
        </authorList>
    </citation>
    <scope>NUCLEOTIDE SEQUENCE [LARGE SCALE GENOMIC DNA]</scope>
    <source>
        <strain evidence="3">Comreactor17</strain>
    </source>
</reference>
<dbReference type="Gene3D" id="1.20.120.160">
    <property type="entry name" value="HPT domain"/>
    <property type="match status" value="1"/>
</dbReference>
<evidence type="ECO:0000259" key="2">
    <source>
        <dbReference type="PROSITE" id="PS50894"/>
    </source>
</evidence>
<dbReference type="Pfam" id="PF01627">
    <property type="entry name" value="Hpt"/>
    <property type="match status" value="1"/>
</dbReference>
<feature type="modified residue" description="Phosphohistidine" evidence="1">
    <location>
        <position position="77"/>
    </location>
</feature>
<evidence type="ECO:0000256" key="1">
    <source>
        <dbReference type="PROSITE-ProRule" id="PRU00110"/>
    </source>
</evidence>
<gene>
    <name evidence="3" type="ORF">Nkreftii_000361</name>
</gene>
<dbReference type="SUPFAM" id="SSF47226">
    <property type="entry name" value="Histidine-containing phosphotransfer domain, HPT domain"/>
    <property type="match status" value="1"/>
</dbReference>
<keyword evidence="1" id="KW-0597">Phosphoprotein</keyword>
<dbReference type="EMBL" id="CP047423">
    <property type="protein sequence ID" value="QPD02587.1"/>
    <property type="molecule type" value="Genomic_DNA"/>
</dbReference>
<sequence length="129" mass="14343">MPVKNHGETTDTRLIEKALMEHAQLKWIVTQDKELVHVAASLEPLIPRFLSNRKNEVVRMREALTVQDFETVRTVAHGMKDAGGSYGFDRITEIAAAVEQAAKTDDALTIECHLPALSSYLAQVKVVCD</sequence>